<evidence type="ECO:0000313" key="1">
    <source>
        <dbReference type="EMBL" id="KEH37976.1"/>
    </source>
</evidence>
<reference evidence="2" key="3">
    <citation type="submission" date="2015-04" db="UniProtKB">
        <authorList>
            <consortium name="EnsemblPlants"/>
        </authorList>
    </citation>
    <scope>IDENTIFICATION</scope>
    <source>
        <strain evidence="2">cv. Jemalong A17</strain>
    </source>
</reference>
<reference evidence="1 3" key="1">
    <citation type="journal article" date="2011" name="Nature">
        <title>The Medicago genome provides insight into the evolution of rhizobial symbioses.</title>
        <authorList>
            <person name="Young N.D."/>
            <person name="Debelle F."/>
            <person name="Oldroyd G.E."/>
            <person name="Geurts R."/>
            <person name="Cannon S.B."/>
            <person name="Udvardi M.K."/>
            <person name="Benedito V.A."/>
            <person name="Mayer K.F."/>
            <person name="Gouzy J."/>
            <person name="Schoof H."/>
            <person name="Van de Peer Y."/>
            <person name="Proost S."/>
            <person name="Cook D.R."/>
            <person name="Meyers B.C."/>
            <person name="Spannagl M."/>
            <person name="Cheung F."/>
            <person name="De Mita S."/>
            <person name="Krishnakumar V."/>
            <person name="Gundlach H."/>
            <person name="Zhou S."/>
            <person name="Mudge J."/>
            <person name="Bharti A.K."/>
            <person name="Murray J.D."/>
            <person name="Naoumkina M.A."/>
            <person name="Rosen B."/>
            <person name="Silverstein K.A."/>
            <person name="Tang H."/>
            <person name="Rombauts S."/>
            <person name="Zhao P.X."/>
            <person name="Zhou P."/>
            <person name="Barbe V."/>
            <person name="Bardou P."/>
            <person name="Bechner M."/>
            <person name="Bellec A."/>
            <person name="Berger A."/>
            <person name="Berges H."/>
            <person name="Bidwell S."/>
            <person name="Bisseling T."/>
            <person name="Choisne N."/>
            <person name="Couloux A."/>
            <person name="Denny R."/>
            <person name="Deshpande S."/>
            <person name="Dai X."/>
            <person name="Doyle J.J."/>
            <person name="Dudez A.M."/>
            <person name="Farmer A.D."/>
            <person name="Fouteau S."/>
            <person name="Franken C."/>
            <person name="Gibelin C."/>
            <person name="Gish J."/>
            <person name="Goldstein S."/>
            <person name="Gonzalez A.J."/>
            <person name="Green P.J."/>
            <person name="Hallab A."/>
            <person name="Hartog M."/>
            <person name="Hua A."/>
            <person name="Humphray S.J."/>
            <person name="Jeong D.H."/>
            <person name="Jing Y."/>
            <person name="Jocker A."/>
            <person name="Kenton S.M."/>
            <person name="Kim D.J."/>
            <person name="Klee K."/>
            <person name="Lai H."/>
            <person name="Lang C."/>
            <person name="Lin S."/>
            <person name="Macmil S.L."/>
            <person name="Magdelenat G."/>
            <person name="Matthews L."/>
            <person name="McCorrison J."/>
            <person name="Monaghan E.L."/>
            <person name="Mun J.H."/>
            <person name="Najar F.Z."/>
            <person name="Nicholson C."/>
            <person name="Noirot C."/>
            <person name="O'Bleness M."/>
            <person name="Paule C.R."/>
            <person name="Poulain J."/>
            <person name="Prion F."/>
            <person name="Qin B."/>
            <person name="Qu C."/>
            <person name="Retzel E.F."/>
            <person name="Riddle C."/>
            <person name="Sallet E."/>
            <person name="Samain S."/>
            <person name="Samson N."/>
            <person name="Sanders I."/>
            <person name="Saurat O."/>
            <person name="Scarpelli C."/>
            <person name="Schiex T."/>
            <person name="Segurens B."/>
            <person name="Severin A.J."/>
            <person name="Sherrier D.J."/>
            <person name="Shi R."/>
            <person name="Sims S."/>
            <person name="Singer S.R."/>
            <person name="Sinharoy S."/>
            <person name="Sterck L."/>
            <person name="Viollet A."/>
            <person name="Wang B.B."/>
            <person name="Wang K."/>
            <person name="Wang M."/>
            <person name="Wang X."/>
            <person name="Warfsmann J."/>
            <person name="Weissenbach J."/>
            <person name="White D.D."/>
            <person name="White J.D."/>
            <person name="Wiley G.B."/>
            <person name="Wincker P."/>
            <person name="Xing Y."/>
            <person name="Yang L."/>
            <person name="Yao Z."/>
            <person name="Ying F."/>
            <person name="Zhai J."/>
            <person name="Zhou L."/>
            <person name="Zuber A."/>
            <person name="Denarie J."/>
            <person name="Dixon R.A."/>
            <person name="May G.D."/>
            <person name="Schwartz D.C."/>
            <person name="Rogers J."/>
            <person name="Quetier F."/>
            <person name="Town C.D."/>
            <person name="Roe B.A."/>
        </authorList>
    </citation>
    <scope>NUCLEOTIDE SEQUENCE [LARGE SCALE GENOMIC DNA]</scope>
    <source>
        <strain evidence="1">A17</strain>
        <strain evidence="2 3">cv. Jemalong A17</strain>
    </source>
</reference>
<dbReference type="HOGENOM" id="CLU_2609612_0_0_1"/>
<reference evidence="1 3" key="2">
    <citation type="journal article" date="2014" name="BMC Genomics">
        <title>An improved genome release (version Mt4.0) for the model legume Medicago truncatula.</title>
        <authorList>
            <person name="Tang H."/>
            <person name="Krishnakumar V."/>
            <person name="Bidwell S."/>
            <person name="Rosen B."/>
            <person name="Chan A."/>
            <person name="Zhou S."/>
            <person name="Gentzbittel L."/>
            <person name="Childs K.L."/>
            <person name="Yandell M."/>
            <person name="Gundlach H."/>
            <person name="Mayer K.F."/>
            <person name="Schwartz D.C."/>
            <person name="Town C.D."/>
        </authorList>
    </citation>
    <scope>GENOME REANNOTATION</scope>
    <source>
        <strain evidence="1">A17</strain>
        <strain evidence="2 3">cv. Jemalong A17</strain>
    </source>
</reference>
<organism evidence="1 3">
    <name type="scientific">Medicago truncatula</name>
    <name type="common">Barrel medic</name>
    <name type="synonym">Medicago tribuloides</name>
    <dbReference type="NCBI Taxonomy" id="3880"/>
    <lineage>
        <taxon>Eukaryota</taxon>
        <taxon>Viridiplantae</taxon>
        <taxon>Streptophyta</taxon>
        <taxon>Embryophyta</taxon>
        <taxon>Tracheophyta</taxon>
        <taxon>Spermatophyta</taxon>
        <taxon>Magnoliopsida</taxon>
        <taxon>eudicotyledons</taxon>
        <taxon>Gunneridae</taxon>
        <taxon>Pentapetalae</taxon>
        <taxon>rosids</taxon>
        <taxon>fabids</taxon>
        <taxon>Fabales</taxon>
        <taxon>Fabaceae</taxon>
        <taxon>Papilionoideae</taxon>
        <taxon>50 kb inversion clade</taxon>
        <taxon>NPAAA clade</taxon>
        <taxon>Hologalegina</taxon>
        <taxon>IRL clade</taxon>
        <taxon>Trifolieae</taxon>
        <taxon>Medicago</taxon>
    </lineage>
</organism>
<sequence>MRNFQCALRNESSVPTWVNDGVNVNNVNVAQKTQIVLLVPHHGVQFIRICLSLHGSRSVEKLNEDYREDAQTGSTLYRL</sequence>
<dbReference type="EMBL" id="CM001218">
    <property type="protein sequence ID" value="KEH37976.1"/>
    <property type="molecule type" value="Genomic_DNA"/>
</dbReference>
<dbReference type="AlphaFoldDB" id="A0A072V8M8"/>
<protein>
    <submittedName>
        <fullName evidence="1 2">Uncharacterized protein</fullName>
    </submittedName>
</protein>
<accession>A0A072V8M8</accession>
<evidence type="ECO:0000313" key="2">
    <source>
        <dbReference type="EnsemblPlants" id="KEH37976"/>
    </source>
</evidence>
<dbReference type="EnsemblPlants" id="KEH37976">
    <property type="protein sequence ID" value="KEH37976"/>
    <property type="gene ID" value="MTR_2g055280"/>
</dbReference>
<gene>
    <name evidence="1" type="ordered locus">MTR_2g055280</name>
</gene>
<name>A0A072V8M8_MEDTR</name>
<evidence type="ECO:0000313" key="3">
    <source>
        <dbReference type="Proteomes" id="UP000002051"/>
    </source>
</evidence>
<keyword evidence="3" id="KW-1185">Reference proteome</keyword>
<proteinExistence type="predicted"/>
<dbReference type="Proteomes" id="UP000002051">
    <property type="component" value="Chromosome 2"/>
</dbReference>